<accession>A0A1C3NVV5</accession>
<dbReference type="EMBL" id="FLUV01000631">
    <property type="protein sequence ID" value="SBW19914.1"/>
    <property type="molecule type" value="Genomic_DNA"/>
</dbReference>
<dbReference type="AlphaFoldDB" id="A0A1C3NVV5"/>
<sequence length="200" mass="21369">MLIAVAVPVIALTAASSDNPKTGPSAGPTLPVIPAGPTSATTPARPSTPSTTPSTTRSTGGLTAAENDLEAMLDPAEMTDCVENSDDEDSDIDASLKCRSNNGTTVRAFHYYDSGSLHGDIKYRSDQITEDGACRNGRNSVETWHLRSDPNVDVGSLLCYYDNGYYVIFWSYDDDLVAFVAGSTDAAALFEWWKGFDPLT</sequence>
<keyword evidence="3" id="KW-1185">Reference proteome</keyword>
<feature type="compositionally biased region" description="Low complexity" evidence="1">
    <location>
        <begin position="37"/>
        <end position="59"/>
    </location>
</feature>
<dbReference type="Proteomes" id="UP000199013">
    <property type="component" value="Unassembled WGS sequence"/>
</dbReference>
<organism evidence="2 3">
    <name type="scientific">Candidatus Protofrankia californiensis</name>
    <dbReference type="NCBI Taxonomy" id="1839754"/>
    <lineage>
        <taxon>Bacteria</taxon>
        <taxon>Bacillati</taxon>
        <taxon>Actinomycetota</taxon>
        <taxon>Actinomycetes</taxon>
        <taxon>Frankiales</taxon>
        <taxon>Frankiaceae</taxon>
        <taxon>Protofrankia</taxon>
    </lineage>
</organism>
<proteinExistence type="predicted"/>
<feature type="region of interest" description="Disordered" evidence="1">
    <location>
        <begin position="15"/>
        <end position="61"/>
    </location>
</feature>
<name>A0A1C3NVV5_9ACTN</name>
<evidence type="ECO:0000313" key="3">
    <source>
        <dbReference type="Proteomes" id="UP000199013"/>
    </source>
</evidence>
<evidence type="ECO:0000313" key="2">
    <source>
        <dbReference type="EMBL" id="SBW19914.1"/>
    </source>
</evidence>
<reference evidence="3" key="1">
    <citation type="submission" date="2016-02" db="EMBL/GenBank/DDBJ databases">
        <authorList>
            <person name="Wibberg D."/>
        </authorList>
    </citation>
    <scope>NUCLEOTIDE SEQUENCE [LARGE SCALE GENOMIC DNA]</scope>
</reference>
<evidence type="ECO:0000256" key="1">
    <source>
        <dbReference type="SAM" id="MobiDB-lite"/>
    </source>
</evidence>
<protein>
    <submittedName>
        <fullName evidence="2">Uncharacterized protein</fullName>
    </submittedName>
</protein>
<gene>
    <name evidence="2" type="ORF">FDG2_1537</name>
</gene>